<feature type="transmembrane region" description="Helical" evidence="1">
    <location>
        <begin position="68"/>
        <end position="87"/>
    </location>
</feature>
<proteinExistence type="predicted"/>
<dbReference type="EMBL" id="CAADHO010000001">
    <property type="protein sequence ID" value="VFQ42486.1"/>
    <property type="molecule type" value="Genomic_DNA"/>
</dbReference>
<sequence length="133" mass="14249">MPASTYTRTTRILLGLSLAAITVLSLVPVRGSLAVDIWDKAQHAGAYVYLTLLTCTASPLRRLTWRHVALLMVYGLGIEVAQAFLPWRSFSLLDMVANASGIALGWAFAAGLCAAGAPGFSQAKKQDPSRRDT</sequence>
<feature type="domain" description="VanZ-like" evidence="2">
    <location>
        <begin position="41"/>
        <end position="109"/>
    </location>
</feature>
<keyword evidence="1" id="KW-0472">Membrane</keyword>
<dbReference type="PANTHER" id="PTHR28008">
    <property type="entry name" value="DOMAIN PROTEIN, PUTATIVE (AFU_ORTHOLOGUE AFUA_3G10980)-RELATED"/>
    <property type="match status" value="1"/>
</dbReference>
<dbReference type="AlphaFoldDB" id="A0A4U8YGJ1"/>
<name>A0A4U8YGJ1_9BACT</name>
<protein>
    <submittedName>
        <fullName evidence="3">Vanz-like</fullName>
    </submittedName>
</protein>
<accession>A0A4U8YGJ1</accession>
<keyword evidence="1" id="KW-0812">Transmembrane</keyword>
<dbReference type="Pfam" id="PF04892">
    <property type="entry name" value="VanZ"/>
    <property type="match status" value="1"/>
</dbReference>
<keyword evidence="1" id="KW-1133">Transmembrane helix</keyword>
<organism evidence="3 4">
    <name type="scientific">Desulfoluna butyratoxydans</name>
    <dbReference type="NCBI Taxonomy" id="231438"/>
    <lineage>
        <taxon>Bacteria</taxon>
        <taxon>Pseudomonadati</taxon>
        <taxon>Thermodesulfobacteriota</taxon>
        <taxon>Desulfobacteria</taxon>
        <taxon>Desulfobacterales</taxon>
        <taxon>Desulfolunaceae</taxon>
        <taxon>Desulfoluna</taxon>
    </lineage>
</organism>
<keyword evidence="4" id="KW-1185">Reference proteome</keyword>
<dbReference type="NCBIfam" id="NF037970">
    <property type="entry name" value="vanZ_1"/>
    <property type="match status" value="1"/>
</dbReference>
<feature type="transmembrane region" description="Helical" evidence="1">
    <location>
        <begin position="99"/>
        <end position="121"/>
    </location>
</feature>
<feature type="transmembrane region" description="Helical" evidence="1">
    <location>
        <begin position="44"/>
        <end position="61"/>
    </location>
</feature>
<evidence type="ECO:0000256" key="1">
    <source>
        <dbReference type="SAM" id="Phobius"/>
    </source>
</evidence>
<dbReference type="Proteomes" id="UP000507962">
    <property type="component" value="Unassembled WGS sequence"/>
</dbReference>
<evidence type="ECO:0000259" key="2">
    <source>
        <dbReference type="Pfam" id="PF04892"/>
    </source>
</evidence>
<reference evidence="3 4" key="1">
    <citation type="submission" date="2019-03" db="EMBL/GenBank/DDBJ databases">
        <authorList>
            <person name="Nijsse B."/>
        </authorList>
    </citation>
    <scope>NUCLEOTIDE SEQUENCE [LARGE SCALE GENOMIC DNA]</scope>
    <source>
        <strain evidence="3">Desulfoluna butyratoxydans MSL71</strain>
    </source>
</reference>
<dbReference type="PANTHER" id="PTHR28008:SF1">
    <property type="entry name" value="DOMAIN PROTEIN, PUTATIVE (AFU_ORTHOLOGUE AFUA_3G10980)-RELATED"/>
    <property type="match status" value="1"/>
</dbReference>
<evidence type="ECO:0000313" key="4">
    <source>
        <dbReference type="Proteomes" id="UP000507962"/>
    </source>
</evidence>
<gene>
    <name evidence="3" type="ORF">MSL71_1040</name>
</gene>
<dbReference type="RefSeq" id="WP_180136735.1">
    <property type="nucleotide sequence ID" value="NZ_CAADHO010000001.1"/>
</dbReference>
<evidence type="ECO:0000313" key="3">
    <source>
        <dbReference type="EMBL" id="VFQ42486.1"/>
    </source>
</evidence>
<dbReference type="InterPro" id="IPR006976">
    <property type="entry name" value="VanZ-like"/>
</dbReference>